<dbReference type="GO" id="GO:0007214">
    <property type="term" value="P:gamma-aminobutyric acid signaling pathway"/>
    <property type="evidence" value="ECO:0007669"/>
    <property type="project" value="TreeGrafter"/>
</dbReference>
<dbReference type="OrthoDB" id="2150267at2759"/>
<evidence type="ECO:0000256" key="6">
    <source>
        <dbReference type="ARBA" id="ARBA00023040"/>
    </source>
</evidence>
<evidence type="ECO:0000256" key="7">
    <source>
        <dbReference type="ARBA" id="ARBA00023136"/>
    </source>
</evidence>
<evidence type="ECO:0000256" key="1">
    <source>
        <dbReference type="ARBA" id="ARBA00004651"/>
    </source>
</evidence>
<dbReference type="PROSITE" id="PS50259">
    <property type="entry name" value="G_PROTEIN_RECEP_F3_4"/>
    <property type="match status" value="1"/>
</dbReference>
<evidence type="ECO:0000256" key="4">
    <source>
        <dbReference type="ARBA" id="ARBA00022729"/>
    </source>
</evidence>
<dbReference type="CDD" id="cd15047">
    <property type="entry name" value="7tmC_GABA-B-like"/>
    <property type="match status" value="1"/>
</dbReference>
<evidence type="ECO:0000256" key="13">
    <source>
        <dbReference type="SAM" id="SignalP"/>
    </source>
</evidence>
<keyword evidence="3 12" id="KW-0812">Transmembrane</keyword>
<evidence type="ECO:0000313" key="15">
    <source>
        <dbReference type="EnsemblMetazoa" id="XP_038051856.1"/>
    </source>
</evidence>
<evidence type="ECO:0000256" key="3">
    <source>
        <dbReference type="ARBA" id="ARBA00022692"/>
    </source>
</evidence>
<evidence type="ECO:0000256" key="5">
    <source>
        <dbReference type="ARBA" id="ARBA00022989"/>
    </source>
</evidence>
<dbReference type="GO" id="GO:0038039">
    <property type="term" value="C:G protein-coupled receptor heterodimeric complex"/>
    <property type="evidence" value="ECO:0007669"/>
    <property type="project" value="TreeGrafter"/>
</dbReference>
<dbReference type="EnsemblMetazoa" id="XM_038195928.1">
    <property type="protein sequence ID" value="XP_038051856.1"/>
    <property type="gene ID" value="LOC119724738"/>
</dbReference>
<dbReference type="GO" id="GO:0004965">
    <property type="term" value="F:G protein-coupled GABA receptor activity"/>
    <property type="evidence" value="ECO:0007669"/>
    <property type="project" value="InterPro"/>
</dbReference>
<organism evidence="15 16">
    <name type="scientific">Patiria miniata</name>
    <name type="common">Bat star</name>
    <name type="synonym">Asterina miniata</name>
    <dbReference type="NCBI Taxonomy" id="46514"/>
    <lineage>
        <taxon>Eukaryota</taxon>
        <taxon>Metazoa</taxon>
        <taxon>Echinodermata</taxon>
        <taxon>Eleutherozoa</taxon>
        <taxon>Asterozoa</taxon>
        <taxon>Asteroidea</taxon>
        <taxon>Valvatacea</taxon>
        <taxon>Valvatida</taxon>
        <taxon>Asterinidae</taxon>
        <taxon>Patiria</taxon>
    </lineage>
</organism>
<evidence type="ECO:0000256" key="11">
    <source>
        <dbReference type="ARBA" id="ARBA00073785"/>
    </source>
</evidence>
<dbReference type="GeneID" id="119724738"/>
<feature type="transmembrane region" description="Helical" evidence="12">
    <location>
        <begin position="531"/>
        <end position="558"/>
    </location>
</feature>
<feature type="transmembrane region" description="Helical" evidence="12">
    <location>
        <begin position="673"/>
        <end position="695"/>
    </location>
</feature>
<evidence type="ECO:0000256" key="8">
    <source>
        <dbReference type="ARBA" id="ARBA00023170"/>
    </source>
</evidence>
<keyword evidence="5 12" id="KW-1133">Transmembrane helix</keyword>
<evidence type="ECO:0000256" key="9">
    <source>
        <dbReference type="ARBA" id="ARBA00023180"/>
    </source>
</evidence>
<evidence type="ECO:0000256" key="12">
    <source>
        <dbReference type="SAM" id="Phobius"/>
    </source>
</evidence>
<dbReference type="FunFam" id="3.40.50.2300:FF:000063">
    <property type="entry name" value="Gamma-aminobutyric acid type B receptor subunit"/>
    <property type="match status" value="1"/>
</dbReference>
<feature type="transmembrane region" description="Helical" evidence="12">
    <location>
        <begin position="701"/>
        <end position="722"/>
    </location>
</feature>
<dbReference type="InterPro" id="IPR002455">
    <property type="entry name" value="GPCR3_GABA-B"/>
</dbReference>
<evidence type="ECO:0000256" key="2">
    <source>
        <dbReference type="ARBA" id="ARBA00022475"/>
    </source>
</evidence>
<keyword evidence="6" id="KW-0297">G-protein coupled receptor</keyword>
<dbReference type="Gene3D" id="3.40.50.2300">
    <property type="match status" value="2"/>
</dbReference>
<dbReference type="SUPFAM" id="SSF53822">
    <property type="entry name" value="Periplasmic binding protein-like I"/>
    <property type="match status" value="1"/>
</dbReference>
<dbReference type="InterPro" id="IPR001828">
    <property type="entry name" value="ANF_lig-bd_rcpt"/>
</dbReference>
<accession>A0A913ZLD0</accession>
<comment type="subcellular location">
    <subcellularLocation>
        <location evidence="1">Cell membrane</location>
        <topology evidence="1">Multi-pass membrane protein</topology>
    </subcellularLocation>
</comment>
<feature type="transmembrane region" description="Helical" evidence="12">
    <location>
        <begin position="500"/>
        <end position="519"/>
    </location>
</feature>
<dbReference type="Pfam" id="PF00003">
    <property type="entry name" value="7tm_3"/>
    <property type="match status" value="1"/>
</dbReference>
<dbReference type="PRINTS" id="PR01177">
    <property type="entry name" value="GABAB1RECPTR"/>
</dbReference>
<keyword evidence="4 13" id="KW-0732">Signal</keyword>
<dbReference type="AlphaFoldDB" id="A0A913ZLD0"/>
<feature type="transmembrane region" description="Helical" evidence="12">
    <location>
        <begin position="637"/>
        <end position="658"/>
    </location>
</feature>
<name>A0A913ZLD0_PATMI</name>
<keyword evidence="2" id="KW-1003">Cell membrane</keyword>
<protein>
    <recommendedName>
        <fullName evidence="11">Gamma-aminobutyric acid type B receptor subunit 2</fullName>
    </recommendedName>
</protein>
<keyword evidence="10" id="KW-0807">Transducer</keyword>
<proteinExistence type="predicted"/>
<dbReference type="CDD" id="cd06366">
    <property type="entry name" value="PBP1_GABAb_receptor"/>
    <property type="match status" value="1"/>
</dbReference>
<feature type="transmembrane region" description="Helical" evidence="12">
    <location>
        <begin position="463"/>
        <end position="488"/>
    </location>
</feature>
<feature type="transmembrane region" description="Helical" evidence="12">
    <location>
        <begin position="579"/>
        <end position="597"/>
    </location>
</feature>
<dbReference type="InterPro" id="IPR028082">
    <property type="entry name" value="Peripla_BP_I"/>
</dbReference>
<dbReference type="PRINTS" id="PR01176">
    <property type="entry name" value="GABABRECEPTR"/>
</dbReference>
<feature type="signal peptide" evidence="13">
    <location>
        <begin position="1"/>
        <end position="25"/>
    </location>
</feature>
<dbReference type="FunFam" id="3.40.50.2300:FF:000751">
    <property type="match status" value="1"/>
</dbReference>
<dbReference type="InterPro" id="IPR017978">
    <property type="entry name" value="GPCR_3_C"/>
</dbReference>
<reference evidence="15" key="1">
    <citation type="submission" date="2022-11" db="UniProtKB">
        <authorList>
            <consortium name="EnsemblMetazoa"/>
        </authorList>
    </citation>
    <scope>IDENTIFICATION</scope>
</reference>
<keyword evidence="16" id="KW-1185">Reference proteome</keyword>
<evidence type="ECO:0000256" key="10">
    <source>
        <dbReference type="ARBA" id="ARBA00023224"/>
    </source>
</evidence>
<keyword evidence="7 12" id="KW-0472">Membrane</keyword>
<evidence type="ECO:0000259" key="14">
    <source>
        <dbReference type="PROSITE" id="PS50259"/>
    </source>
</evidence>
<keyword evidence="8" id="KW-0675">Receptor</keyword>
<evidence type="ECO:0000313" key="16">
    <source>
        <dbReference type="Proteomes" id="UP000887568"/>
    </source>
</evidence>
<feature type="domain" description="G-protein coupled receptors family 3 profile" evidence="14">
    <location>
        <begin position="470"/>
        <end position="727"/>
    </location>
</feature>
<dbReference type="RefSeq" id="XP_038051856.1">
    <property type="nucleotide sequence ID" value="XM_038195928.1"/>
</dbReference>
<dbReference type="PANTHER" id="PTHR10519:SF78">
    <property type="entry name" value="G-PROTEIN COUPLED RECEPTORS FAMILY 3 PROFILE DOMAIN-CONTAINING PROTEIN"/>
    <property type="match status" value="1"/>
</dbReference>
<feature type="chain" id="PRO_5037161578" description="Gamma-aminobutyric acid type B receptor subunit 2" evidence="13">
    <location>
        <begin position="26"/>
        <end position="777"/>
    </location>
</feature>
<dbReference type="PANTHER" id="PTHR10519">
    <property type="entry name" value="GABA-B RECEPTOR"/>
    <property type="match status" value="1"/>
</dbReference>
<keyword evidence="9" id="KW-0325">Glycoprotein</keyword>
<dbReference type="Pfam" id="PF01094">
    <property type="entry name" value="ANF_receptor"/>
    <property type="match status" value="1"/>
</dbReference>
<dbReference type="OMA" id="YICICAL"/>
<dbReference type="Proteomes" id="UP000887568">
    <property type="component" value="Unplaced"/>
</dbReference>
<sequence>MKMSCTVSVLVFCLVIVAKYPSVDASNQTKLYLLGLFPLDGPYAQDQAIQPAAQLALQDINANPDILPDYELVIIPRDSGCDGGKAINGMFRELYNQSTTKIMIIGGFCSVATEPTAQASHHWNLIQISYASTSPKLSDRGLFPRFFRLAPTDFVINAVRVALCKQFNWKKVATIHQSAAIFSLTMAAFHRDAKDAGIEVIAAESFIDNPTTQIANIKNIGARIIIGAFYGYMARRVFCAAYQQKMYGAKYVWILPDWLQWRWWRDPDDAIDCTQEQMDAVTANYIGIIAESLPSDSNRAPSLSGMSTSEFLERFKVIADNEHPETMTGFVEISFTYDSVWTAALALHEAERRLRQLEPSRTLKEFSYDSLTAQIIFDIISNLTFQGISGPVTFAPSGDRVGLILLRQLQDGKRINIGMMDPTVGSGEDISWKGYQPIYWSGGATPIDFMIEREDRQTIQLSLFLAGAILATVGIALACCFLAFNIHFRKLRVIKMSSPNINNVMLIGGMLAYISIIFLGVDTNIASTDTFVWMCKAKTCCLSIGFSLAFGSMFSKTWRVHKIFTNKTVIKTVVKDQRLFGSLATLVVLDVLILILWEALDPLVATERFGAKVIDDENDDIVYTPIRMMCESSNQTYWIGAFYVIDGLLLIFGAFLAWETRKVSIPALNDSKYIGICVYNVLILSFVGAPVSFILEERNAHYALVATLIWLATTLTLCVVFVPKVRMRNDVQPTQSAITMVSQLSQNQHGGSSADSTELRQLRQEIQRVKQNCKCSE</sequence>